<sequence length="112" mass="12965">MIDSKQLFNAARHLHSTIVYNEDWVHFGTGDQIKLDMIERLIDDHLTSNEILFIQERTNSAQFKKHEIVGRIKPILGKENFQLWMLSMDKMIQFNAIGVLRLGCKKTLPAGL</sequence>
<accession>A0A1M5UKT6</accession>
<dbReference type="AlphaFoldDB" id="A0A1M5UKT6"/>
<evidence type="ECO:0000313" key="2">
    <source>
        <dbReference type="Proteomes" id="UP000184212"/>
    </source>
</evidence>
<dbReference type="OrthoDB" id="982385at2"/>
<proteinExistence type="predicted"/>
<protein>
    <submittedName>
        <fullName evidence="1">Uncharacterized protein</fullName>
    </submittedName>
</protein>
<dbReference type="Proteomes" id="UP000184212">
    <property type="component" value="Unassembled WGS sequence"/>
</dbReference>
<dbReference type="STRING" id="947013.SAMN04488109_4755"/>
<keyword evidence="2" id="KW-1185">Reference proteome</keyword>
<gene>
    <name evidence="1" type="ORF">SAMN04488109_4755</name>
</gene>
<name>A0A1M5UKT6_9BACT</name>
<dbReference type="EMBL" id="FQWQ01000003">
    <property type="protein sequence ID" value="SHH63672.1"/>
    <property type="molecule type" value="Genomic_DNA"/>
</dbReference>
<organism evidence="1 2">
    <name type="scientific">Chryseolinea serpens</name>
    <dbReference type="NCBI Taxonomy" id="947013"/>
    <lineage>
        <taxon>Bacteria</taxon>
        <taxon>Pseudomonadati</taxon>
        <taxon>Bacteroidota</taxon>
        <taxon>Cytophagia</taxon>
        <taxon>Cytophagales</taxon>
        <taxon>Fulvivirgaceae</taxon>
        <taxon>Chryseolinea</taxon>
    </lineage>
</organism>
<dbReference type="RefSeq" id="WP_073139021.1">
    <property type="nucleotide sequence ID" value="NZ_FQWQ01000003.1"/>
</dbReference>
<reference evidence="1 2" key="1">
    <citation type="submission" date="2016-11" db="EMBL/GenBank/DDBJ databases">
        <authorList>
            <person name="Jaros S."/>
            <person name="Januszkiewicz K."/>
            <person name="Wedrychowicz H."/>
        </authorList>
    </citation>
    <scope>NUCLEOTIDE SEQUENCE [LARGE SCALE GENOMIC DNA]</scope>
    <source>
        <strain evidence="1 2">DSM 24574</strain>
    </source>
</reference>
<evidence type="ECO:0000313" key="1">
    <source>
        <dbReference type="EMBL" id="SHH63672.1"/>
    </source>
</evidence>